<dbReference type="SUPFAM" id="SSF50044">
    <property type="entry name" value="SH3-domain"/>
    <property type="match status" value="1"/>
</dbReference>
<feature type="compositionally biased region" description="Polar residues" evidence="3">
    <location>
        <begin position="103"/>
        <end position="119"/>
    </location>
</feature>
<feature type="compositionally biased region" description="Pro residues" evidence="3">
    <location>
        <begin position="176"/>
        <end position="185"/>
    </location>
</feature>
<gene>
    <name evidence="5" type="ORF">ACEWY4_027876</name>
</gene>
<feature type="region of interest" description="Disordered" evidence="3">
    <location>
        <begin position="93"/>
        <end position="185"/>
    </location>
</feature>
<evidence type="ECO:0000256" key="3">
    <source>
        <dbReference type="SAM" id="MobiDB-lite"/>
    </source>
</evidence>
<dbReference type="InterPro" id="IPR039801">
    <property type="entry name" value="EPS8-like"/>
</dbReference>
<feature type="domain" description="SH3" evidence="4">
    <location>
        <begin position="7"/>
        <end position="66"/>
    </location>
</feature>
<dbReference type="SMART" id="SM00326">
    <property type="entry name" value="SH3"/>
    <property type="match status" value="1"/>
</dbReference>
<dbReference type="Pfam" id="PF00018">
    <property type="entry name" value="SH3_1"/>
    <property type="match status" value="1"/>
</dbReference>
<evidence type="ECO:0000256" key="2">
    <source>
        <dbReference type="PROSITE-ProRule" id="PRU00192"/>
    </source>
</evidence>
<evidence type="ECO:0000313" key="6">
    <source>
        <dbReference type="Proteomes" id="UP001591681"/>
    </source>
</evidence>
<name>A0ABD1ING0_9TELE</name>
<evidence type="ECO:0000313" key="5">
    <source>
        <dbReference type="EMBL" id="KAL2076526.1"/>
    </source>
</evidence>
<dbReference type="PROSITE" id="PS50002">
    <property type="entry name" value="SH3"/>
    <property type="match status" value="1"/>
</dbReference>
<dbReference type="PANTHER" id="PTHR12287">
    <property type="entry name" value="EPIDERMAL GROWTH FACTOR RECEPTOR KINASE SUBSTRATE EPS8-RELATED PROTEIN"/>
    <property type="match status" value="1"/>
</dbReference>
<keyword evidence="6" id="KW-1185">Reference proteome</keyword>
<dbReference type="InterPro" id="IPR001452">
    <property type="entry name" value="SH3_domain"/>
</dbReference>
<dbReference type="Proteomes" id="UP001591681">
    <property type="component" value="Unassembled WGS sequence"/>
</dbReference>
<keyword evidence="1 2" id="KW-0728">SH3 domain</keyword>
<dbReference type="InterPro" id="IPR036028">
    <property type="entry name" value="SH3-like_dom_sf"/>
</dbReference>
<feature type="compositionally biased region" description="Low complexity" evidence="3">
    <location>
        <begin position="142"/>
        <end position="151"/>
    </location>
</feature>
<accession>A0ABD1ING0</accession>
<dbReference type="AlphaFoldDB" id="A0ABD1ING0"/>
<dbReference type="PANTHER" id="PTHR12287:SF23">
    <property type="entry name" value="AROUSER, ISOFORM A-RELATED"/>
    <property type="match status" value="1"/>
</dbReference>
<sequence>MLEPSFGHIKNAKVCYHFVARNPNELSVTQGDILEVLAQDTQWWRLRSRSGQEGYVPCNILKLTDHAERKPAGLLITQVPLHSSSPPIITPITPPSPLITQVPLHSSSPPITPHDSSSPRYHYTPPSPIITHHHPPSPPITPHDSSSPRYHYTPHHPPSSPPSPLITQVPLHPSIPHHPPSSPIITPPSLPITPHHSSSLFITPHHSSSLLITQVPLHPSIPHHHPSSPLITPITPYHPGTIRLPLFSTRASEKGGRFSFRTSNRFPRGCPNCRRRDRL</sequence>
<reference evidence="5 6" key="1">
    <citation type="submission" date="2024-09" db="EMBL/GenBank/DDBJ databases">
        <title>A chromosome-level genome assembly of Gray's grenadier anchovy, Coilia grayii.</title>
        <authorList>
            <person name="Fu Z."/>
        </authorList>
    </citation>
    <scope>NUCLEOTIDE SEQUENCE [LARGE SCALE GENOMIC DNA]</scope>
    <source>
        <strain evidence="5">G4</strain>
        <tissue evidence="5">Muscle</tissue>
    </source>
</reference>
<organism evidence="5 6">
    <name type="scientific">Coilia grayii</name>
    <name type="common">Gray's grenadier anchovy</name>
    <dbReference type="NCBI Taxonomy" id="363190"/>
    <lineage>
        <taxon>Eukaryota</taxon>
        <taxon>Metazoa</taxon>
        <taxon>Chordata</taxon>
        <taxon>Craniata</taxon>
        <taxon>Vertebrata</taxon>
        <taxon>Euteleostomi</taxon>
        <taxon>Actinopterygii</taxon>
        <taxon>Neopterygii</taxon>
        <taxon>Teleostei</taxon>
        <taxon>Clupei</taxon>
        <taxon>Clupeiformes</taxon>
        <taxon>Clupeoidei</taxon>
        <taxon>Engraulidae</taxon>
        <taxon>Coilinae</taxon>
        <taxon>Coilia</taxon>
    </lineage>
</organism>
<dbReference type="Gene3D" id="2.30.30.40">
    <property type="entry name" value="SH3 Domains"/>
    <property type="match status" value="1"/>
</dbReference>
<protein>
    <recommendedName>
        <fullName evidence="4">SH3 domain-containing protein</fullName>
    </recommendedName>
</protein>
<feature type="compositionally biased region" description="Pro residues" evidence="3">
    <location>
        <begin position="155"/>
        <end position="164"/>
    </location>
</feature>
<evidence type="ECO:0000259" key="4">
    <source>
        <dbReference type="PROSITE" id="PS50002"/>
    </source>
</evidence>
<dbReference type="EMBL" id="JBHFQA010000259">
    <property type="protein sequence ID" value="KAL2076526.1"/>
    <property type="molecule type" value="Genomic_DNA"/>
</dbReference>
<comment type="caution">
    <text evidence="5">The sequence shown here is derived from an EMBL/GenBank/DDBJ whole genome shotgun (WGS) entry which is preliminary data.</text>
</comment>
<evidence type="ECO:0000256" key="1">
    <source>
        <dbReference type="ARBA" id="ARBA00022443"/>
    </source>
</evidence>
<proteinExistence type="predicted"/>